<evidence type="ECO:0000313" key="1">
    <source>
        <dbReference type="EMBL" id="QQK88535.1"/>
    </source>
</evidence>
<sequence>MFNWLRAWWCTHFVETPARETVWYSNKHNSRIIIVDCDGYNVYYKFVTINGKSATSGDTYSVALWYIRKHYEEVPGLAKGELRA</sequence>
<dbReference type="EMBL" id="MW423737">
    <property type="protein sequence ID" value="QQK88535.1"/>
    <property type="molecule type" value="Genomic_DNA"/>
</dbReference>
<reference evidence="1" key="1">
    <citation type="submission" date="2020-12" db="EMBL/GenBank/DDBJ databases">
        <authorList>
            <person name="Hu Z."/>
        </authorList>
    </citation>
    <scope>NUCLEOTIDE SEQUENCE</scope>
</reference>
<protein>
    <submittedName>
        <fullName evidence="1">Uncharacterized protein</fullName>
    </submittedName>
</protein>
<accession>A0A7T6ZMB7</accession>
<name>A0A7T6ZMB7_9CAUD</name>
<proteinExistence type="predicted"/>
<organism evidence="1">
    <name type="scientific">Vibrio phage PH669</name>
    <dbReference type="NCBI Taxonomy" id="2800823"/>
    <lineage>
        <taxon>Viruses</taxon>
        <taxon>Duplodnaviria</taxon>
        <taxon>Heunggongvirae</taxon>
        <taxon>Uroviricota</taxon>
        <taxon>Caudoviricetes</taxon>
        <taxon>Queuovirinae</taxon>
    </lineage>
</organism>